<dbReference type="EMBL" id="FQXQ01000002">
    <property type="protein sequence ID" value="SHH58098.1"/>
    <property type="molecule type" value="Genomic_DNA"/>
</dbReference>
<dbReference type="PROSITE" id="PS51257">
    <property type="entry name" value="PROKAR_LIPOPROTEIN"/>
    <property type="match status" value="1"/>
</dbReference>
<dbReference type="AlphaFoldDB" id="A0A1M5U578"/>
<evidence type="ECO:0000313" key="2">
    <source>
        <dbReference type="Proteomes" id="UP000184109"/>
    </source>
</evidence>
<proteinExistence type="predicted"/>
<reference evidence="2" key="1">
    <citation type="submission" date="2016-11" db="EMBL/GenBank/DDBJ databases">
        <authorList>
            <person name="Varghese N."/>
            <person name="Submissions S."/>
        </authorList>
    </citation>
    <scope>NUCLEOTIDE SEQUENCE [LARGE SCALE GENOMIC DNA]</scope>
    <source>
        <strain evidence="2">DSM 100572</strain>
    </source>
</reference>
<protein>
    <submittedName>
        <fullName evidence="1">Uncharacterized protein</fullName>
    </submittedName>
</protein>
<organism evidence="1 2">
    <name type="scientific">Wenyingzhuangia marina</name>
    <dbReference type="NCBI Taxonomy" id="1195760"/>
    <lineage>
        <taxon>Bacteria</taxon>
        <taxon>Pseudomonadati</taxon>
        <taxon>Bacteroidota</taxon>
        <taxon>Flavobacteriia</taxon>
        <taxon>Flavobacteriales</taxon>
        <taxon>Flavobacteriaceae</taxon>
        <taxon>Wenyingzhuangia</taxon>
    </lineage>
</organism>
<sequence length="231" mass="26803">MKNLIKLLILTLLVVLSSCEEDKLIYPEILYRDISPDISLTTFYSIDYLKKNPSPNFSTTYGGGIKIINSDTIYRQAYTTDIFDMDGNNKPDFSFTVEHNFASPNENDYDEFLIIIRCPSLNHEVSLSDKTNGYVKKYQLGESIVESTFNFNFYNLEGVYYFDRPGAYIYVKNNKNNFENIGDYYLAVKFKKNEKDYYGWIHVESSFLNLKIKECAISTIPNKKIKIGQTN</sequence>
<dbReference type="STRING" id="1195760.SAMN05444281_1039"/>
<accession>A0A1M5U578</accession>
<keyword evidence="2" id="KW-1185">Reference proteome</keyword>
<dbReference type="OrthoDB" id="1467680at2"/>
<dbReference type="Proteomes" id="UP000184109">
    <property type="component" value="Unassembled WGS sequence"/>
</dbReference>
<gene>
    <name evidence="1" type="ORF">SAMN05444281_1039</name>
</gene>
<name>A0A1M5U578_9FLAO</name>
<evidence type="ECO:0000313" key="1">
    <source>
        <dbReference type="EMBL" id="SHH58098.1"/>
    </source>
</evidence>
<dbReference type="RefSeq" id="WP_073118995.1">
    <property type="nucleotide sequence ID" value="NZ_BMEN01000002.1"/>
</dbReference>